<evidence type="ECO:0000313" key="3">
    <source>
        <dbReference type="EMBL" id="BAD59203.1"/>
    </source>
</evidence>
<evidence type="ECO:0000256" key="1">
    <source>
        <dbReference type="SAM" id="MobiDB-lite"/>
    </source>
</evidence>
<evidence type="ECO:0000259" key="2">
    <source>
        <dbReference type="Pfam" id="PF19802"/>
    </source>
</evidence>
<dbReference type="EMBL" id="AP006618">
    <property type="protein sequence ID" value="BAD59203.1"/>
    <property type="molecule type" value="Genomic_DNA"/>
</dbReference>
<dbReference type="AlphaFoldDB" id="Q5YRI8"/>
<evidence type="ECO:0000313" key="4">
    <source>
        <dbReference type="Proteomes" id="UP000006820"/>
    </source>
</evidence>
<dbReference type="STRING" id="247156.NFA_43540"/>
<feature type="region of interest" description="Disordered" evidence="1">
    <location>
        <begin position="1"/>
        <end position="20"/>
    </location>
</feature>
<gene>
    <name evidence="3" type="ordered locus">NFA_43540</name>
</gene>
<dbReference type="HOGENOM" id="CLU_2130839_0_0_11"/>
<dbReference type="KEGG" id="nfa:NFA_43540"/>
<accession>Q5YRI8</accession>
<proteinExistence type="predicted"/>
<dbReference type="Pfam" id="PF19802">
    <property type="entry name" value="DUF6285"/>
    <property type="match status" value="1"/>
</dbReference>
<keyword evidence="4" id="KW-1185">Reference proteome</keyword>
<reference evidence="3 4" key="1">
    <citation type="journal article" date="2004" name="Proc. Natl. Acad. Sci. U.S.A.">
        <title>The complete genomic sequence of Nocardia farcinica IFM 10152.</title>
        <authorList>
            <person name="Ishikawa J."/>
            <person name="Yamashita A."/>
            <person name="Mikami Y."/>
            <person name="Hoshino Y."/>
            <person name="Kurita H."/>
            <person name="Hotta K."/>
            <person name="Shiba T."/>
            <person name="Hattori M."/>
        </authorList>
    </citation>
    <scope>NUCLEOTIDE SEQUENCE [LARGE SCALE GENOMIC DNA]</scope>
    <source>
        <strain evidence="3 4">IFM 10152</strain>
    </source>
</reference>
<name>Q5YRI8_NOCFA</name>
<organism evidence="3 4">
    <name type="scientific">Nocardia farcinica (strain IFM 10152)</name>
    <dbReference type="NCBI Taxonomy" id="247156"/>
    <lineage>
        <taxon>Bacteria</taxon>
        <taxon>Bacillati</taxon>
        <taxon>Actinomycetota</taxon>
        <taxon>Actinomycetes</taxon>
        <taxon>Mycobacteriales</taxon>
        <taxon>Nocardiaceae</taxon>
        <taxon>Nocardia</taxon>
    </lineage>
</organism>
<dbReference type="Proteomes" id="UP000006820">
    <property type="component" value="Chromosome"/>
</dbReference>
<feature type="compositionally biased region" description="Polar residues" evidence="1">
    <location>
        <begin position="8"/>
        <end position="19"/>
    </location>
</feature>
<protein>
    <recommendedName>
        <fullName evidence="2">DUF6285 domain-containing protein</fullName>
    </recommendedName>
</protein>
<dbReference type="InterPro" id="IPR046252">
    <property type="entry name" value="DUF6285"/>
</dbReference>
<feature type="domain" description="DUF6285" evidence="2">
    <location>
        <begin position="39"/>
        <end position="80"/>
    </location>
</feature>
<sequence>MPRAMLGATTTRESPVQNRPSAAELLESLAELLEDTLLPALPPALQHRARVGANLARIVRREVELGPQAAERERALLAAVPDGDEQALWRALTEVVRAELAIAKPGYDRWEGE</sequence>
<dbReference type="eggNOG" id="ENOG5031F9R">
    <property type="taxonomic scope" value="Bacteria"/>
</dbReference>